<protein>
    <recommendedName>
        <fullName evidence="2">DUF1499 domain-containing protein</fullName>
    </recommendedName>
</protein>
<organism evidence="1">
    <name type="scientific">Corethron hystrix</name>
    <dbReference type="NCBI Taxonomy" id="216773"/>
    <lineage>
        <taxon>Eukaryota</taxon>
        <taxon>Sar</taxon>
        <taxon>Stramenopiles</taxon>
        <taxon>Ochrophyta</taxon>
        <taxon>Bacillariophyta</taxon>
        <taxon>Coscinodiscophyceae</taxon>
        <taxon>Corethrophycidae</taxon>
        <taxon>Corethrales</taxon>
        <taxon>Corethraceae</taxon>
        <taxon>Corethron</taxon>
    </lineage>
</organism>
<dbReference type="EMBL" id="HBFR01039210">
    <property type="protein sequence ID" value="CAD8901454.1"/>
    <property type="molecule type" value="Transcribed_RNA"/>
</dbReference>
<dbReference type="PANTHER" id="PTHR34801:SF6">
    <property type="entry name" value="SLL1620 PROTEIN"/>
    <property type="match status" value="1"/>
</dbReference>
<evidence type="ECO:0008006" key="2">
    <source>
        <dbReference type="Google" id="ProtNLM"/>
    </source>
</evidence>
<evidence type="ECO:0000313" key="1">
    <source>
        <dbReference type="EMBL" id="CAD8901454.1"/>
    </source>
</evidence>
<dbReference type="AlphaFoldDB" id="A0A7S1BZD9"/>
<dbReference type="Pfam" id="PF07386">
    <property type="entry name" value="DUF1499"/>
    <property type="match status" value="1"/>
</dbReference>
<accession>A0A7S1BZD9</accession>
<reference evidence="1" key="1">
    <citation type="submission" date="2021-01" db="EMBL/GenBank/DDBJ databases">
        <authorList>
            <person name="Corre E."/>
            <person name="Pelletier E."/>
            <person name="Niang G."/>
            <person name="Scheremetjew M."/>
            <person name="Finn R."/>
            <person name="Kale V."/>
            <person name="Holt S."/>
            <person name="Cochrane G."/>
            <person name="Meng A."/>
            <person name="Brown T."/>
            <person name="Cohen L."/>
        </authorList>
    </citation>
    <scope>NUCLEOTIDE SEQUENCE</scope>
    <source>
        <strain evidence="1">308</strain>
    </source>
</reference>
<gene>
    <name evidence="1" type="ORF">CHYS00102_LOCUS28673</name>
</gene>
<dbReference type="InterPro" id="IPR010865">
    <property type="entry name" value="DUF1499"/>
</dbReference>
<proteinExistence type="predicted"/>
<sequence>MTLAPMRSEEVMFLNHSRLRTFVMCSILFIDLPASSVAWNIVSSTSHQNNSIGQGNCKHCKNREDFIVDLVGATSFLWWSLNPESAVAAPSSTRERGNAVDGLSDCPGQPVKKSCWSTEDRGGRRLKRWTPPVDLLDAKSPRDAVLKDLVEVVDQYPQKGQKDVDAGGWKMALAPDTSSSGAVYLSYEFTSGKFRYVDDLEFLVDVDGKVSVRSASRSGGFDFGVNAARLNYIMKTLQKKGWNIQLL</sequence>
<name>A0A7S1BZD9_9STRA</name>
<dbReference type="PANTHER" id="PTHR34801">
    <property type="entry name" value="EXPRESSED PROTEIN"/>
    <property type="match status" value="1"/>
</dbReference>